<dbReference type="SUPFAM" id="SSF51294">
    <property type="entry name" value="Hedgehog/intein (Hint) domain"/>
    <property type="match status" value="1"/>
</dbReference>
<dbReference type="Gene3D" id="2.170.16.10">
    <property type="entry name" value="Hedgehog/Intein (Hint) domain"/>
    <property type="match status" value="1"/>
</dbReference>
<dbReference type="Proteomes" id="UP000030377">
    <property type="component" value="Unassembled WGS sequence"/>
</dbReference>
<proteinExistence type="predicted"/>
<dbReference type="InterPro" id="IPR036844">
    <property type="entry name" value="Hint_dom_sf"/>
</dbReference>
<evidence type="ECO:0000313" key="2">
    <source>
        <dbReference type="EMBL" id="KGT79246.1"/>
    </source>
</evidence>
<feature type="domain" description="Hedgehog/Intein (Hint)" evidence="1">
    <location>
        <begin position="65"/>
        <end position="200"/>
    </location>
</feature>
<evidence type="ECO:0000313" key="3">
    <source>
        <dbReference type="Proteomes" id="UP000030377"/>
    </source>
</evidence>
<dbReference type="AlphaFoldDB" id="A0A0A3Y1G6"/>
<comment type="caution">
    <text evidence="2">The sequence shown here is derived from an EMBL/GenBank/DDBJ whole genome shotgun (WGS) entry which is preliminary data.</text>
</comment>
<dbReference type="Pfam" id="PF13403">
    <property type="entry name" value="Hint_2"/>
    <property type="match status" value="1"/>
</dbReference>
<organism evidence="2 3">
    <name type="scientific">Bradyrhizobium japonicum</name>
    <dbReference type="NCBI Taxonomy" id="375"/>
    <lineage>
        <taxon>Bacteria</taxon>
        <taxon>Pseudomonadati</taxon>
        <taxon>Pseudomonadota</taxon>
        <taxon>Alphaproteobacteria</taxon>
        <taxon>Hyphomicrobiales</taxon>
        <taxon>Nitrobacteraceae</taxon>
        <taxon>Bradyrhizobium</taxon>
    </lineage>
</organism>
<reference evidence="2 3" key="1">
    <citation type="submission" date="2014-09" db="EMBL/GenBank/DDBJ databases">
        <title>Draft genome of Bradyrhizobium japonicum Is-34.</title>
        <authorList>
            <person name="Tsurumaru H."/>
            <person name="Yamakawa T."/>
            <person name="Hashimoto S."/>
            <person name="Okizaki K."/>
            <person name="Kanesaki Y."/>
            <person name="Yoshikawa H."/>
            <person name="Yajima S."/>
        </authorList>
    </citation>
    <scope>NUCLEOTIDE SEQUENCE [LARGE SCALE GENOMIC DNA]</scope>
    <source>
        <strain evidence="2 3">Is-34</strain>
    </source>
</reference>
<gene>
    <name evidence="2" type="ORF">MA20_15455</name>
</gene>
<name>A0A0A3Y1G6_BRAJP</name>
<dbReference type="RefSeq" id="WP_028159655.1">
    <property type="nucleotide sequence ID" value="NZ_JANUDC010000001.1"/>
</dbReference>
<accession>A0A0A3Y1G6</accession>
<dbReference type="InterPro" id="IPR028992">
    <property type="entry name" value="Hedgehog/Intein_dom"/>
</dbReference>
<dbReference type="EMBL" id="JRPN01000014">
    <property type="protein sequence ID" value="KGT79246.1"/>
    <property type="molecule type" value="Genomic_DNA"/>
</dbReference>
<protein>
    <recommendedName>
        <fullName evidence="1">Hedgehog/Intein (Hint) domain-containing protein</fullName>
    </recommendedName>
</protein>
<evidence type="ECO:0000259" key="1">
    <source>
        <dbReference type="Pfam" id="PF13403"/>
    </source>
</evidence>
<sequence>MIRRSADSLPPPASLARRHFMGIAAAGTARLSSIVIPSVLLASKSADALGILPRGEPNRGRDHHCFGRGTLIQTVHGEVPVEHLKIGELVITANGALPIKWMGRRTIRRNASACWHPSVMPIRVARFAIDDQTPRKDLFLSEGHSLLIDGFLIPVKHLVNERSITIDRGVEKSETIEYFSIELDTHQVIFAEGAAAETFRYAGGQIAWDNLDEYEDLYGREHKVMPPFAPHCHYKGGRAEVRALLRLAASRFGDIRDPIQIAYARIAARAMLSMTA</sequence>